<keyword evidence="2" id="KW-1185">Reference proteome</keyword>
<protein>
    <submittedName>
        <fullName evidence="1">DUF2285 domain-containing protein</fullName>
    </submittedName>
</protein>
<dbReference type="AlphaFoldDB" id="A0A4Y9LZF1"/>
<dbReference type="Proteomes" id="UP000297966">
    <property type="component" value="Unassembled WGS sequence"/>
</dbReference>
<organism evidence="1 2">
    <name type="scientific">Bradyrhizobium niftali</name>
    <dbReference type="NCBI Taxonomy" id="2560055"/>
    <lineage>
        <taxon>Bacteria</taxon>
        <taxon>Pseudomonadati</taxon>
        <taxon>Pseudomonadota</taxon>
        <taxon>Alphaproteobacteria</taxon>
        <taxon>Hyphomicrobiales</taxon>
        <taxon>Nitrobacteraceae</taxon>
        <taxon>Bradyrhizobium</taxon>
    </lineage>
</organism>
<accession>A0A4Y9LZF1</accession>
<sequence>MSKQPLAPSVADLAPDDSILTPYDYEHLGTYLNLLTADAEVTDWREVSRVVLRIDPAQDPQRAWQAYSSHLARAMWMSKLGHRHLLGDIPSLH</sequence>
<dbReference type="EMBL" id="SPQT01000005">
    <property type="protein sequence ID" value="TFV48218.1"/>
    <property type="molecule type" value="Genomic_DNA"/>
</dbReference>
<evidence type="ECO:0000313" key="1">
    <source>
        <dbReference type="EMBL" id="TFV48218.1"/>
    </source>
</evidence>
<dbReference type="RefSeq" id="WP_135174391.1">
    <property type="nucleotide sequence ID" value="NZ_SPQT01000005.1"/>
</dbReference>
<name>A0A4Y9LZF1_9BRAD</name>
<gene>
    <name evidence="1" type="ORF">E4K65_12340</name>
</gene>
<evidence type="ECO:0000313" key="2">
    <source>
        <dbReference type="Proteomes" id="UP000297966"/>
    </source>
</evidence>
<dbReference type="OrthoDB" id="9811330at2"/>
<comment type="caution">
    <text evidence="1">The sequence shown here is derived from an EMBL/GenBank/DDBJ whole genome shotgun (WGS) entry which is preliminary data.</text>
</comment>
<reference evidence="1 2" key="1">
    <citation type="submission" date="2019-03" db="EMBL/GenBank/DDBJ databases">
        <title>Bradyrhizobium diversity isolated from nodules of Chamaecrista fasciculata.</title>
        <authorList>
            <person name="Klepa M.S."/>
            <person name="Urquiaga M.O."/>
            <person name="Hungria M."/>
            <person name="Delamuta J.R."/>
        </authorList>
    </citation>
    <scope>NUCLEOTIDE SEQUENCE [LARGE SCALE GENOMIC DNA]</scope>
    <source>
        <strain evidence="1 2">CNPSo 3448</strain>
    </source>
</reference>
<proteinExistence type="predicted"/>